<comment type="caution">
    <text evidence="1">The sequence shown here is derived from an EMBL/GenBank/DDBJ whole genome shotgun (WGS) entry which is preliminary data.</text>
</comment>
<gene>
    <name evidence="1" type="ORF">NDU88_000980</name>
</gene>
<name>A0AAV7TGZ9_PLEWA</name>
<sequence length="123" mass="13915">MLITVWNPCVIQVPDEVIGSLWREPGRLMRVDVFIFAVGWWYSIKLIFENQLPELNTGDEVSPPTQDPRISYLRDLLFAPHRDRPTCGSWLGDVGFGSRSGGVLEVPQRMLTIPCRGGVFAEQ</sequence>
<dbReference type="Proteomes" id="UP001066276">
    <property type="component" value="Chromosome 3_2"/>
</dbReference>
<reference evidence="1" key="1">
    <citation type="journal article" date="2022" name="bioRxiv">
        <title>Sequencing and chromosome-scale assembly of the giantPleurodeles waltlgenome.</title>
        <authorList>
            <person name="Brown T."/>
            <person name="Elewa A."/>
            <person name="Iarovenko S."/>
            <person name="Subramanian E."/>
            <person name="Araus A.J."/>
            <person name="Petzold A."/>
            <person name="Susuki M."/>
            <person name="Suzuki K.-i.T."/>
            <person name="Hayashi T."/>
            <person name="Toyoda A."/>
            <person name="Oliveira C."/>
            <person name="Osipova E."/>
            <person name="Leigh N.D."/>
            <person name="Simon A."/>
            <person name="Yun M.H."/>
        </authorList>
    </citation>
    <scope>NUCLEOTIDE SEQUENCE</scope>
    <source>
        <strain evidence="1">20211129_DDA</strain>
        <tissue evidence="1">Liver</tissue>
    </source>
</reference>
<evidence type="ECO:0000313" key="2">
    <source>
        <dbReference type="Proteomes" id="UP001066276"/>
    </source>
</evidence>
<protein>
    <submittedName>
        <fullName evidence="1">Uncharacterized protein</fullName>
    </submittedName>
</protein>
<proteinExistence type="predicted"/>
<keyword evidence="2" id="KW-1185">Reference proteome</keyword>
<accession>A0AAV7TGZ9</accession>
<evidence type="ECO:0000313" key="1">
    <source>
        <dbReference type="EMBL" id="KAJ1175693.1"/>
    </source>
</evidence>
<organism evidence="1 2">
    <name type="scientific">Pleurodeles waltl</name>
    <name type="common">Iberian ribbed newt</name>
    <dbReference type="NCBI Taxonomy" id="8319"/>
    <lineage>
        <taxon>Eukaryota</taxon>
        <taxon>Metazoa</taxon>
        <taxon>Chordata</taxon>
        <taxon>Craniata</taxon>
        <taxon>Vertebrata</taxon>
        <taxon>Euteleostomi</taxon>
        <taxon>Amphibia</taxon>
        <taxon>Batrachia</taxon>
        <taxon>Caudata</taxon>
        <taxon>Salamandroidea</taxon>
        <taxon>Salamandridae</taxon>
        <taxon>Pleurodelinae</taxon>
        <taxon>Pleurodeles</taxon>
    </lineage>
</organism>
<dbReference type="EMBL" id="JANPWB010000006">
    <property type="protein sequence ID" value="KAJ1175693.1"/>
    <property type="molecule type" value="Genomic_DNA"/>
</dbReference>
<dbReference type="AlphaFoldDB" id="A0AAV7TGZ9"/>